<reference evidence="2" key="1">
    <citation type="submission" date="2023-11" db="EMBL/GenBank/DDBJ databases">
        <authorList>
            <person name="Alioto T."/>
            <person name="Alioto T."/>
            <person name="Gomez Garrido J."/>
        </authorList>
    </citation>
    <scope>NUCLEOTIDE SEQUENCE</scope>
</reference>
<dbReference type="Proteomes" id="UP001296104">
    <property type="component" value="Unassembled WGS sequence"/>
</dbReference>
<gene>
    <name evidence="2" type="ORF">LECACI_7A002965</name>
</gene>
<feature type="region of interest" description="Disordered" evidence="1">
    <location>
        <begin position="1"/>
        <end position="105"/>
    </location>
</feature>
<evidence type="ECO:0000313" key="2">
    <source>
        <dbReference type="EMBL" id="CAK3933181.1"/>
    </source>
</evidence>
<evidence type="ECO:0000313" key="3">
    <source>
        <dbReference type="Proteomes" id="UP001296104"/>
    </source>
</evidence>
<accession>A0AAI8YVX5</accession>
<organism evidence="2 3">
    <name type="scientific">Lecanosticta acicola</name>
    <dbReference type="NCBI Taxonomy" id="111012"/>
    <lineage>
        <taxon>Eukaryota</taxon>
        <taxon>Fungi</taxon>
        <taxon>Dikarya</taxon>
        <taxon>Ascomycota</taxon>
        <taxon>Pezizomycotina</taxon>
        <taxon>Dothideomycetes</taxon>
        <taxon>Dothideomycetidae</taxon>
        <taxon>Mycosphaerellales</taxon>
        <taxon>Mycosphaerellaceae</taxon>
        <taxon>Lecanosticta</taxon>
    </lineage>
</organism>
<sequence length="363" mass="38798">MAPKSGSKAAGTAKSKTTAAPKKSAAGVRKNTSTRKTASTRSATPAANEQPRRSGRLAGRQAEQQQLPARVPVRPRASRNKRSAREVTPEAAPEQSKGAEDVREATAAADPDFIPGNPLATVDEVVQCQFGAGDNKQAGLLGGVLQVFADGQGVNSRLEYRATFDISPDDMNADEPTFAGIIDSWRIDGATNARPSARASWIEELLVPTWNAAHPSGKSLAETRLCLQGVYNKNGRVKAAVPATHPLRQSLMDDGLIFIEMVGINEDLQGQGLLRPMLQCFRSMLQRLPEWFAFNDLLLLVPAPPDEGAGEVWAGTDDAEIENILTGVYQRTDQYQVLVSSSLVANGRGAGSVTAVTVMGRRV</sequence>
<evidence type="ECO:0000256" key="1">
    <source>
        <dbReference type="SAM" id="MobiDB-lite"/>
    </source>
</evidence>
<protein>
    <submittedName>
        <fullName evidence="2">Uncharacterized protein</fullName>
    </submittedName>
</protein>
<name>A0AAI8YVX5_9PEZI</name>
<dbReference type="AlphaFoldDB" id="A0AAI8YVX5"/>
<feature type="compositionally biased region" description="Low complexity" evidence="1">
    <location>
        <begin position="1"/>
        <end position="48"/>
    </location>
</feature>
<dbReference type="EMBL" id="CAVMBE010000013">
    <property type="protein sequence ID" value="CAK3933181.1"/>
    <property type="molecule type" value="Genomic_DNA"/>
</dbReference>
<keyword evidence="3" id="KW-1185">Reference proteome</keyword>
<proteinExistence type="predicted"/>
<comment type="caution">
    <text evidence="2">The sequence shown here is derived from an EMBL/GenBank/DDBJ whole genome shotgun (WGS) entry which is preliminary data.</text>
</comment>